<dbReference type="PROSITE" id="PS51257">
    <property type="entry name" value="PROKAR_LIPOPROTEIN"/>
    <property type="match status" value="1"/>
</dbReference>
<dbReference type="Proteomes" id="UP000282494">
    <property type="component" value="Mitochondrion 1"/>
</dbReference>
<feature type="transmembrane region" description="Helical" evidence="1">
    <location>
        <begin position="6"/>
        <end position="28"/>
    </location>
</feature>
<feature type="transmembrane region" description="Helical" evidence="1">
    <location>
        <begin position="87"/>
        <end position="109"/>
    </location>
</feature>
<keyword evidence="1" id="KW-1133">Transmembrane helix</keyword>
<keyword evidence="1" id="KW-0812">Transmembrane</keyword>
<keyword evidence="2" id="KW-0496">Mitochondrion</keyword>
<evidence type="ECO:0000313" key="3">
    <source>
        <dbReference type="Proteomes" id="UP000282494"/>
    </source>
</evidence>
<evidence type="ECO:0000313" key="2">
    <source>
        <dbReference type="EMBL" id="SHO28755.1"/>
    </source>
</evidence>
<evidence type="ECO:0000256" key="1">
    <source>
        <dbReference type="SAM" id="Phobius"/>
    </source>
</evidence>
<accession>A0A1R3UDD0</accession>
<proteinExistence type="predicted"/>
<name>A0A1R3UDD0_9CNID</name>
<keyword evidence="1" id="KW-0472">Membrane</keyword>
<reference evidence="3" key="1">
    <citation type="journal article" date="2017" name="Mol. Biol. Evol.">
        <title>The Multipartite Mitochondrial Genome of Enteromyxum leei (Myxozoa): Eight Fast-Evolving Megacircles.</title>
        <authorList>
            <person name="Yahalomi D."/>
            <person name="Haddas-Sasson M."/>
            <person name="Rubinstein N.D."/>
            <person name="Feldstein T."/>
            <person name="Diamant A."/>
            <person name="Huchon D."/>
        </authorList>
    </citation>
    <scope>NUCLEOTIDE SEQUENCE [LARGE SCALE GENOMIC DNA]</scope>
</reference>
<geneLocation type="mitochondrion" evidence="2"/>
<organism evidence="2 3">
    <name type="scientific">Kudoa iwatai</name>
    <dbReference type="NCBI Taxonomy" id="269814"/>
    <lineage>
        <taxon>Eukaryota</taxon>
        <taxon>Metazoa</taxon>
        <taxon>Cnidaria</taxon>
        <taxon>Myxozoa</taxon>
        <taxon>Myxosporea</taxon>
        <taxon>Multivalvulida</taxon>
        <taxon>Kudoidae</taxon>
        <taxon>Kudoa</taxon>
    </lineage>
</organism>
<dbReference type="EMBL" id="LT671462">
    <property type="protein sequence ID" value="SHO28755.1"/>
    <property type="molecule type" value="Genomic_DNA"/>
</dbReference>
<protein>
    <submittedName>
        <fullName evidence="2">Uncharacterized protein</fullName>
    </submittedName>
</protein>
<dbReference type="AlphaFoldDB" id="A0A1R3UDD0"/>
<feature type="transmembrane region" description="Helical" evidence="1">
    <location>
        <begin position="40"/>
        <end position="67"/>
    </location>
</feature>
<sequence length="117" mass="14387">MFSLRWLFCWWSSLSCYVFLFLFFLFLFRLGEHSLWISFIFPFFVSFLLSCVLFPWFSISFLVFPFIQSFRPKLPFIEGMLESHIGFVFMLKSFLFLFIQSVVILFTFLMRTRYFLF</sequence>